<accession>A0A1H4D7B9</accession>
<feature type="transmembrane region" description="Helical" evidence="1">
    <location>
        <begin position="16"/>
        <end position="38"/>
    </location>
</feature>
<evidence type="ECO:0000313" key="2">
    <source>
        <dbReference type="EMBL" id="SEA68340.1"/>
    </source>
</evidence>
<evidence type="ECO:0000313" key="3">
    <source>
        <dbReference type="Proteomes" id="UP000198773"/>
    </source>
</evidence>
<dbReference type="RefSeq" id="WP_091342829.1">
    <property type="nucleotide sequence ID" value="NZ_FNRM01000005.1"/>
</dbReference>
<gene>
    <name evidence="2" type="ORF">SAMN04488051_10596</name>
</gene>
<name>A0A1H4D7B9_ALKAM</name>
<dbReference type="STRING" id="152573.SAMN04488051_10596"/>
<feature type="transmembrane region" description="Helical" evidence="1">
    <location>
        <begin position="50"/>
        <end position="70"/>
    </location>
</feature>
<sequence length="157" mass="17572">MIIQQYANVLYQRSRFVIWGLLAFSLVHTLALLPDLLFPPEQLDRAQQRALWLAQLVTALGLGLIIQRLLLSASQGQLFQKESRRLWMQLASGCLVAALFPALFLCSLLLYWGEELHLLSLLAQLNLPLIGLGCIVPLAVAKLKLSAQLEDEQNLTI</sequence>
<protein>
    <recommendedName>
        <fullName evidence="4">DUF2975 domain-containing protein</fullName>
    </recommendedName>
</protein>
<feature type="transmembrane region" description="Helical" evidence="1">
    <location>
        <begin position="118"/>
        <end position="140"/>
    </location>
</feature>
<evidence type="ECO:0008006" key="4">
    <source>
        <dbReference type="Google" id="ProtNLM"/>
    </source>
</evidence>
<feature type="transmembrane region" description="Helical" evidence="1">
    <location>
        <begin position="90"/>
        <end position="112"/>
    </location>
</feature>
<proteinExistence type="predicted"/>
<keyword evidence="1" id="KW-0472">Membrane</keyword>
<keyword evidence="1" id="KW-0812">Transmembrane</keyword>
<dbReference type="AlphaFoldDB" id="A0A1H4D7B9"/>
<evidence type="ECO:0000256" key="1">
    <source>
        <dbReference type="SAM" id="Phobius"/>
    </source>
</evidence>
<organism evidence="2 3">
    <name type="scientific">Alkalimonas amylolytica</name>
    <dbReference type="NCBI Taxonomy" id="152573"/>
    <lineage>
        <taxon>Bacteria</taxon>
        <taxon>Pseudomonadati</taxon>
        <taxon>Pseudomonadota</taxon>
        <taxon>Gammaproteobacteria</taxon>
        <taxon>Alkalimonas</taxon>
    </lineage>
</organism>
<dbReference type="Proteomes" id="UP000198773">
    <property type="component" value="Unassembled WGS sequence"/>
</dbReference>
<reference evidence="2 3" key="1">
    <citation type="submission" date="2016-10" db="EMBL/GenBank/DDBJ databases">
        <authorList>
            <person name="de Groot N.N."/>
        </authorList>
    </citation>
    <scope>NUCLEOTIDE SEQUENCE [LARGE SCALE GENOMIC DNA]</scope>
    <source>
        <strain evidence="2 3">CGMCC 1.3430</strain>
    </source>
</reference>
<dbReference type="EMBL" id="FNRM01000005">
    <property type="protein sequence ID" value="SEA68340.1"/>
    <property type="molecule type" value="Genomic_DNA"/>
</dbReference>
<keyword evidence="3" id="KW-1185">Reference proteome</keyword>
<keyword evidence="1" id="KW-1133">Transmembrane helix</keyword>